<evidence type="ECO:0000313" key="2">
    <source>
        <dbReference type="EMBL" id="PKZ66441.1"/>
    </source>
</evidence>
<protein>
    <recommendedName>
        <fullName evidence="4">Alkaline shock response membrane anchor protein AmaP</fullName>
    </recommendedName>
</protein>
<comment type="caution">
    <text evidence="2">The sequence shown here is derived from an EMBL/GenBank/DDBJ whole genome shotgun (WGS) entry which is preliminary data.</text>
</comment>
<name>A0A2I1RBB9_9ACTN</name>
<reference evidence="2 3" key="1">
    <citation type="submission" date="2017-12" db="EMBL/GenBank/DDBJ databases">
        <title>Phylogenetic diversity of female urinary microbiome.</title>
        <authorList>
            <person name="Thomas-White K."/>
            <person name="Wolfe A.J."/>
        </authorList>
    </citation>
    <scope>NUCLEOTIDE SEQUENCE [LARGE SCALE GENOMIC DNA]</scope>
    <source>
        <strain evidence="2 3">UMB0777</strain>
    </source>
</reference>
<feature type="transmembrane region" description="Helical" evidence="1">
    <location>
        <begin position="58"/>
        <end position="78"/>
    </location>
</feature>
<evidence type="ECO:0000256" key="1">
    <source>
        <dbReference type="SAM" id="Phobius"/>
    </source>
</evidence>
<dbReference type="Proteomes" id="UP000234662">
    <property type="component" value="Unassembled WGS sequence"/>
</dbReference>
<evidence type="ECO:0008006" key="4">
    <source>
        <dbReference type="Google" id="ProtNLM"/>
    </source>
</evidence>
<dbReference type="STRING" id="2055.BCM27_15950"/>
<evidence type="ECO:0000313" key="3">
    <source>
        <dbReference type="Proteomes" id="UP000234662"/>
    </source>
</evidence>
<sequence>MNRLPATAHRLSVGLVALLLIVVGAGAVAWRVDAEPVAGWVDRLDERAALDATQASWWIWVLVGVTVITLGWGLLLLATNIRPRAVDDALLDGSDQNGTLTVAPKLIANAAAEELAGNPLFQKVTAKAIDDRSRSIIRLEVSSKPNRGFDEVTAPIADAVAAIRRALGESGVHVQAFVHLDR</sequence>
<keyword evidence="1" id="KW-0472">Membrane</keyword>
<keyword evidence="1" id="KW-0812">Transmembrane</keyword>
<organism evidence="2 3">
    <name type="scientific">Gordonia terrae</name>
    <dbReference type="NCBI Taxonomy" id="2055"/>
    <lineage>
        <taxon>Bacteria</taxon>
        <taxon>Bacillati</taxon>
        <taxon>Actinomycetota</taxon>
        <taxon>Actinomycetes</taxon>
        <taxon>Mycobacteriales</taxon>
        <taxon>Gordoniaceae</taxon>
        <taxon>Gordonia</taxon>
    </lineage>
</organism>
<dbReference type="EMBL" id="PKJC01000003">
    <property type="protein sequence ID" value="PKZ66441.1"/>
    <property type="molecule type" value="Genomic_DNA"/>
</dbReference>
<dbReference type="AlphaFoldDB" id="A0A2I1RBB9"/>
<keyword evidence="1" id="KW-1133">Transmembrane helix</keyword>
<proteinExistence type="predicted"/>
<accession>A0A2I1RBB9</accession>
<dbReference type="RefSeq" id="WP_101819400.1">
    <property type="nucleotide sequence ID" value="NZ_PKJC01000003.1"/>
</dbReference>
<gene>
    <name evidence="2" type="ORF">CYJ73_05940</name>
</gene>